<dbReference type="PANTHER" id="PTHR15157">
    <property type="entry name" value="UV RADIATION RESISTANCE-ASSOCIATED GENE PROTEIN"/>
    <property type="match status" value="1"/>
</dbReference>
<evidence type="ECO:0000313" key="7">
    <source>
        <dbReference type="Proteomes" id="UP001310594"/>
    </source>
</evidence>
<dbReference type="EMBL" id="JAVRQU010000012">
    <property type="protein sequence ID" value="KAK5696873.1"/>
    <property type="molecule type" value="Genomic_DNA"/>
</dbReference>
<dbReference type="InterPro" id="IPR018791">
    <property type="entry name" value="UV_resistance/autophagy_Atg14"/>
</dbReference>
<organism evidence="6 7">
    <name type="scientific">Elasticomyces elasticus</name>
    <dbReference type="NCBI Taxonomy" id="574655"/>
    <lineage>
        <taxon>Eukaryota</taxon>
        <taxon>Fungi</taxon>
        <taxon>Dikarya</taxon>
        <taxon>Ascomycota</taxon>
        <taxon>Pezizomycotina</taxon>
        <taxon>Dothideomycetes</taxon>
        <taxon>Dothideomycetidae</taxon>
        <taxon>Mycosphaerellales</taxon>
        <taxon>Teratosphaeriaceae</taxon>
        <taxon>Elasticomyces</taxon>
    </lineage>
</organism>
<feature type="region of interest" description="Disordered" evidence="5">
    <location>
        <begin position="281"/>
        <end position="313"/>
    </location>
</feature>
<evidence type="ECO:0000256" key="5">
    <source>
        <dbReference type="SAM" id="MobiDB-lite"/>
    </source>
</evidence>
<comment type="caution">
    <text evidence="6">The sequence shown here is derived from an EMBL/GenBank/DDBJ whole genome shotgun (WGS) entry which is preliminary data.</text>
</comment>
<sequence>MDCSVCSRDFNNKRKPVCASCAQATLYAPRLEHVSALLEREKQHTHVEAILRPGNDGVIAALPEDANYDAIGAGIRKHAVEKARDERKMVEARINDITEKADELRQQIEDYREWAAKQKETHVRRRAEVQTEYKQLERQRPRVLEPVQTATRKSQQRLEKVQNRTVDARMLLCREAARLAGLEKRRGAEGKTEYWLGGILIPDLRDLADKAIEIEETALGPAKVEPLVQPHEQYSAGLENVCRLLGSCCHYLSVRLPAEILLPHNGAPRARIMSDKCSYKRIGSPPASAHSSQTGIPPMANQQQDRSGRPRPLHLDRPLVHMVKEDNLAFQMYVEGVTYLAYDVAWLCKSQGLDKVTSFEDICAIGKNLYNLLLAQDVVARPPLSRNISSATTKTERNARASVPTVRLGAYSHASAHHSLAGPAANEIIRGWRLPPALRLADKLKAHFMNEFTGAEWDHVSDNEWHEERPEDGHVFVGGAARQSLDQAGGPAMSVMSLRPSDGADDEIGRREKSGWMKVRGRGAESIKAELILRPHRGDSTDLHVKDSSVDGYRISENDAGLPRA</sequence>
<comment type="similarity">
    <text evidence="1">Belongs to the ATG14 family.</text>
</comment>
<dbReference type="GO" id="GO:0000149">
    <property type="term" value="F:SNARE binding"/>
    <property type="evidence" value="ECO:0007669"/>
    <property type="project" value="TreeGrafter"/>
</dbReference>
<evidence type="ECO:0000256" key="1">
    <source>
        <dbReference type="ARBA" id="ARBA00009574"/>
    </source>
</evidence>
<accession>A0AAN7ZMQ9</accession>
<evidence type="ECO:0000313" key="6">
    <source>
        <dbReference type="EMBL" id="KAK5696873.1"/>
    </source>
</evidence>
<feature type="region of interest" description="Disordered" evidence="5">
    <location>
        <begin position="537"/>
        <end position="565"/>
    </location>
</feature>
<feature type="region of interest" description="Disordered" evidence="5">
    <location>
        <begin position="486"/>
        <end position="508"/>
    </location>
</feature>
<evidence type="ECO:0000256" key="2">
    <source>
        <dbReference type="ARBA" id="ARBA00013807"/>
    </source>
</evidence>
<evidence type="ECO:0000256" key="4">
    <source>
        <dbReference type="SAM" id="Coils"/>
    </source>
</evidence>
<reference evidence="6" key="1">
    <citation type="submission" date="2023-08" db="EMBL/GenBank/DDBJ databases">
        <title>Black Yeasts Isolated from many extreme environments.</title>
        <authorList>
            <person name="Coleine C."/>
            <person name="Stajich J.E."/>
            <person name="Selbmann L."/>
        </authorList>
    </citation>
    <scope>NUCLEOTIDE SEQUENCE</scope>
    <source>
        <strain evidence="6">CCFEE 5810</strain>
    </source>
</reference>
<name>A0AAN7ZMQ9_9PEZI</name>
<feature type="compositionally biased region" description="Polar residues" evidence="5">
    <location>
        <begin position="289"/>
        <end position="305"/>
    </location>
</feature>
<feature type="coiled-coil region" evidence="4">
    <location>
        <begin position="80"/>
        <end position="139"/>
    </location>
</feature>
<dbReference type="GO" id="GO:0032991">
    <property type="term" value="C:protein-containing complex"/>
    <property type="evidence" value="ECO:0007669"/>
    <property type="project" value="UniProtKB-ARBA"/>
</dbReference>
<protein>
    <recommendedName>
        <fullName evidence="2">Autophagy-related protein 14</fullName>
    </recommendedName>
</protein>
<evidence type="ECO:0000256" key="3">
    <source>
        <dbReference type="ARBA" id="ARBA00023054"/>
    </source>
</evidence>
<dbReference type="AlphaFoldDB" id="A0AAN7ZMQ9"/>
<dbReference type="Pfam" id="PF10186">
    <property type="entry name" value="ATG14"/>
    <property type="match status" value="1"/>
</dbReference>
<dbReference type="GO" id="GO:0035493">
    <property type="term" value="P:SNARE complex assembly"/>
    <property type="evidence" value="ECO:0007669"/>
    <property type="project" value="TreeGrafter"/>
</dbReference>
<dbReference type="PANTHER" id="PTHR15157:SF13">
    <property type="entry name" value="AUTOPHAGY-RELATED PROTEIN 14"/>
    <property type="match status" value="1"/>
</dbReference>
<dbReference type="GO" id="GO:0000323">
    <property type="term" value="C:lytic vacuole"/>
    <property type="evidence" value="ECO:0007669"/>
    <property type="project" value="TreeGrafter"/>
</dbReference>
<gene>
    <name evidence="6" type="ORF">LTR97_008179</name>
</gene>
<feature type="compositionally biased region" description="Basic and acidic residues" evidence="5">
    <location>
        <begin position="537"/>
        <end position="557"/>
    </location>
</feature>
<proteinExistence type="inferred from homology"/>
<dbReference type="Proteomes" id="UP001310594">
    <property type="component" value="Unassembled WGS sequence"/>
</dbReference>
<dbReference type="GO" id="GO:0005768">
    <property type="term" value="C:endosome"/>
    <property type="evidence" value="ECO:0007669"/>
    <property type="project" value="TreeGrafter"/>
</dbReference>
<keyword evidence="3 4" id="KW-0175">Coiled coil</keyword>